<evidence type="ECO:0000313" key="2">
    <source>
        <dbReference type="Proteomes" id="UP001589894"/>
    </source>
</evidence>
<proteinExistence type="predicted"/>
<protein>
    <submittedName>
        <fullName evidence="1">Uncharacterized protein</fullName>
    </submittedName>
</protein>
<gene>
    <name evidence="1" type="ORF">ACFFHU_12275</name>
</gene>
<evidence type="ECO:0000313" key="1">
    <source>
        <dbReference type="EMBL" id="MFC0564907.1"/>
    </source>
</evidence>
<dbReference type="RefSeq" id="WP_377338293.1">
    <property type="nucleotide sequence ID" value="NZ_JBHLUE010000009.1"/>
</dbReference>
<sequence>MIAQPYPLYYGRLDGDQRLVGRILGWQGSVEQPGATVAVDGAGVASSAGNDAPLRPVVLFANPDGTAAAVRPAELCGDGPCWVRDSEDGLTAAFELHEKLTRIQDLTG</sequence>
<dbReference type="EMBL" id="JBHLUE010000009">
    <property type="protein sequence ID" value="MFC0564907.1"/>
    <property type="molecule type" value="Genomic_DNA"/>
</dbReference>
<comment type="caution">
    <text evidence="1">The sequence shown here is derived from an EMBL/GenBank/DDBJ whole genome shotgun (WGS) entry which is preliminary data.</text>
</comment>
<reference evidence="1 2" key="1">
    <citation type="submission" date="2024-09" db="EMBL/GenBank/DDBJ databases">
        <authorList>
            <person name="Sun Q."/>
            <person name="Mori K."/>
        </authorList>
    </citation>
    <scope>NUCLEOTIDE SEQUENCE [LARGE SCALE GENOMIC DNA]</scope>
    <source>
        <strain evidence="1 2">TBRC 2205</strain>
    </source>
</reference>
<name>A0ABV6NXD1_9ACTN</name>
<organism evidence="1 2">
    <name type="scientific">Plantactinospora siamensis</name>
    <dbReference type="NCBI Taxonomy" id="555372"/>
    <lineage>
        <taxon>Bacteria</taxon>
        <taxon>Bacillati</taxon>
        <taxon>Actinomycetota</taxon>
        <taxon>Actinomycetes</taxon>
        <taxon>Micromonosporales</taxon>
        <taxon>Micromonosporaceae</taxon>
        <taxon>Plantactinospora</taxon>
    </lineage>
</organism>
<accession>A0ABV6NXD1</accession>
<dbReference type="Proteomes" id="UP001589894">
    <property type="component" value="Unassembled WGS sequence"/>
</dbReference>
<keyword evidence="2" id="KW-1185">Reference proteome</keyword>